<dbReference type="SUPFAM" id="SSF48452">
    <property type="entry name" value="TPR-like"/>
    <property type="match status" value="3"/>
</dbReference>
<dbReference type="STRING" id="5888.A0C3C2"/>
<dbReference type="InterPro" id="IPR050498">
    <property type="entry name" value="Ycf3"/>
</dbReference>
<dbReference type="OrthoDB" id="1926212at2759"/>
<dbReference type="InParanoid" id="A0C3C2"/>
<keyword evidence="1" id="KW-0677">Repeat</keyword>
<dbReference type="Gene3D" id="1.25.40.10">
    <property type="entry name" value="Tetratricopeptide repeat domain"/>
    <property type="match status" value="3"/>
</dbReference>
<dbReference type="GeneID" id="5018471"/>
<feature type="transmembrane region" description="Helical" evidence="5">
    <location>
        <begin position="115"/>
        <end position="132"/>
    </location>
</feature>
<accession>A0C3C2</accession>
<keyword evidence="5" id="KW-0812">Transmembrane</keyword>
<reference evidence="6 7" key="1">
    <citation type="journal article" date="2006" name="Nature">
        <title>Global trends of whole-genome duplications revealed by the ciliate Paramecium tetraurelia.</title>
        <authorList>
            <consortium name="Genoscope"/>
            <person name="Aury J.-M."/>
            <person name="Jaillon O."/>
            <person name="Duret L."/>
            <person name="Noel B."/>
            <person name="Jubin C."/>
            <person name="Porcel B.M."/>
            <person name="Segurens B."/>
            <person name="Daubin V."/>
            <person name="Anthouard V."/>
            <person name="Aiach N."/>
            <person name="Arnaiz O."/>
            <person name="Billaut A."/>
            <person name="Beisson J."/>
            <person name="Blanc I."/>
            <person name="Bouhouche K."/>
            <person name="Camara F."/>
            <person name="Duharcourt S."/>
            <person name="Guigo R."/>
            <person name="Gogendeau D."/>
            <person name="Katinka M."/>
            <person name="Keller A.-M."/>
            <person name="Kissmehl R."/>
            <person name="Klotz C."/>
            <person name="Koll F."/>
            <person name="Le Moue A."/>
            <person name="Lepere C."/>
            <person name="Malinsky S."/>
            <person name="Nowacki M."/>
            <person name="Nowak J.K."/>
            <person name="Plattner H."/>
            <person name="Poulain J."/>
            <person name="Ruiz F."/>
            <person name="Serrano V."/>
            <person name="Zagulski M."/>
            <person name="Dessen P."/>
            <person name="Betermier M."/>
            <person name="Weissenbach J."/>
            <person name="Scarpelli C."/>
            <person name="Schachter V."/>
            <person name="Sperling L."/>
            <person name="Meyer E."/>
            <person name="Cohen J."/>
            <person name="Wincker P."/>
        </authorList>
    </citation>
    <scope>NUCLEOTIDE SEQUENCE [LARGE SCALE GENOMIC DNA]</scope>
    <source>
        <strain evidence="6 7">Stock d4-2</strain>
    </source>
</reference>
<organism evidence="6 7">
    <name type="scientific">Paramecium tetraurelia</name>
    <dbReference type="NCBI Taxonomy" id="5888"/>
    <lineage>
        <taxon>Eukaryota</taxon>
        <taxon>Sar</taxon>
        <taxon>Alveolata</taxon>
        <taxon>Ciliophora</taxon>
        <taxon>Intramacronucleata</taxon>
        <taxon>Oligohymenophorea</taxon>
        <taxon>Peniculida</taxon>
        <taxon>Parameciidae</taxon>
        <taxon>Paramecium</taxon>
    </lineage>
</organism>
<gene>
    <name evidence="6" type="ORF">GSPATT00034768001</name>
</gene>
<keyword evidence="5" id="KW-1133">Transmembrane helix</keyword>
<evidence type="ECO:0000256" key="5">
    <source>
        <dbReference type="SAM" id="Phobius"/>
    </source>
</evidence>
<sequence length="1017" mass="119350">MLSLGNSNLQNQGNSNKTGIPSKNLPSLCLQVKLHLTIKVTYSLSIQSIQDHNLVYSSQTSPSRRTQDQQVKIDAELRPINKFTFHYLRTNTRIKTLLSHYVLPSTRRTQNYQNIITLLIFSLVILFIYLLVDSNQQQNNIDPFDLKLGKSLFKQDRIQEALIIFENYLVSYGIHPEALYLSALCYQQQNQYDKLIQQLEKLISVFPTFQRDAYLILANTLAQMNRIQDSINNLTLAISNFNRFYDAVLLRAQLYLKSKFTHKAIQDFNQLILINPKKSIAYLGLSDCFAQLNQLQLAFNNLNKALQLDLVSNPKPIIIKLFWLFFDVSDYRQSNYYLDILKQMYSEDSESAYLKGLWFKKQNHTQEAYLAFEQAVQYNNNKLCTTYALLEIVKLEIDKNNYYSASHYLERKVILDVFNDQFTQIDLFVEGTLLLMKKQFDKGVESLSQMMLYTKQEDSLKVLALQFRAYGYFCLSNYRQALKDLLECDQNLLEKASVYNILLCRAILKFEAEELDSSYQLFSEAYEVFKTKQEPYFYQATLLIRKYCININEDNRIIYLNQALESLQKALSIRESPNVLFYKGILNFALGNLDQAEQDLEQAIENFNENQALHFYVRGLLRNCLKQYEMAILDFKSCLHMEPENLQSYLNKCRAEIHIGDLENAYLDLMKYVENCKEENLNYQVIGMLFFYIGSFEEAIFSLNMDSSIVGQYLKIKVLIFNKELSLAQSELQLISEKNQKAMADFQLVRILNLMCSGEIYTNLQDNISVLSGIQMNGQEGEIFKQSHIWFYYCVLLTYKGEYQLAQEFLNLSYELERKSENFNSNDFGNQIYTFKEYLFNSALLNLMMNKMTVAIELLNTLYDQLNYMEEKVELQIFIKQIKDDLQDTDKNKKLITYDEFYLFQQKNRLSSLFPVLQLPLKKYNVTTKLSFCLPRIEFPSLEFVFDEKVLQKISVSFLCQDQPYVVENYPEAPWIKRIKQAIVFTDNLRSIGEDLESTIREKEEIKEMNQVEFDDE</sequence>
<dbReference type="KEGG" id="ptm:GSPATT00034768001"/>
<dbReference type="OMA" id="YCININE"/>
<dbReference type="Pfam" id="PF13174">
    <property type="entry name" value="TPR_6"/>
    <property type="match status" value="1"/>
</dbReference>
<feature type="region of interest" description="Disordered" evidence="4">
    <location>
        <begin position="1"/>
        <end position="20"/>
    </location>
</feature>
<feature type="coiled-coil region" evidence="3">
    <location>
        <begin position="586"/>
        <end position="613"/>
    </location>
</feature>
<dbReference type="AlphaFoldDB" id="A0C3C2"/>
<dbReference type="RefSeq" id="XP_001432686.1">
    <property type="nucleotide sequence ID" value="XM_001432649.1"/>
</dbReference>
<evidence type="ECO:0000256" key="1">
    <source>
        <dbReference type="ARBA" id="ARBA00022737"/>
    </source>
</evidence>
<keyword evidence="7" id="KW-1185">Reference proteome</keyword>
<protein>
    <submittedName>
        <fullName evidence="6">Uncharacterized protein</fullName>
    </submittedName>
</protein>
<dbReference type="eggNOG" id="KOG1124">
    <property type="taxonomic scope" value="Eukaryota"/>
</dbReference>
<proteinExistence type="predicted"/>
<dbReference type="InterPro" id="IPR011990">
    <property type="entry name" value="TPR-like_helical_dom_sf"/>
</dbReference>
<keyword evidence="3" id="KW-0175">Coiled coil</keyword>
<dbReference type="Proteomes" id="UP000000600">
    <property type="component" value="Unassembled WGS sequence"/>
</dbReference>
<keyword evidence="5" id="KW-0472">Membrane</keyword>
<dbReference type="SMART" id="SM00028">
    <property type="entry name" value="TPR"/>
    <property type="match status" value="9"/>
</dbReference>
<name>A0C3C2_PARTE</name>
<evidence type="ECO:0000256" key="3">
    <source>
        <dbReference type="SAM" id="Coils"/>
    </source>
</evidence>
<keyword evidence="2" id="KW-0802">TPR repeat</keyword>
<dbReference type="InterPro" id="IPR019734">
    <property type="entry name" value="TPR_rpt"/>
</dbReference>
<dbReference type="EMBL" id="CT868038">
    <property type="protein sequence ID" value="CAK65289.1"/>
    <property type="molecule type" value="Genomic_DNA"/>
</dbReference>
<evidence type="ECO:0000256" key="2">
    <source>
        <dbReference type="ARBA" id="ARBA00022803"/>
    </source>
</evidence>
<dbReference type="HOGENOM" id="CLU_003275_0_0_1"/>
<evidence type="ECO:0000256" key="4">
    <source>
        <dbReference type="SAM" id="MobiDB-lite"/>
    </source>
</evidence>
<dbReference type="PANTHER" id="PTHR44858:SF1">
    <property type="entry name" value="UDP-N-ACETYLGLUCOSAMINE--PEPTIDE N-ACETYLGLUCOSAMINYLTRANSFERASE SPINDLY-RELATED"/>
    <property type="match status" value="1"/>
</dbReference>
<feature type="compositionally biased region" description="Low complexity" evidence="4">
    <location>
        <begin position="1"/>
        <end position="16"/>
    </location>
</feature>
<dbReference type="PANTHER" id="PTHR44858">
    <property type="entry name" value="TETRATRICOPEPTIDE REPEAT PROTEIN 6"/>
    <property type="match status" value="1"/>
</dbReference>
<evidence type="ECO:0000313" key="6">
    <source>
        <dbReference type="EMBL" id="CAK65289.1"/>
    </source>
</evidence>
<evidence type="ECO:0000313" key="7">
    <source>
        <dbReference type="Proteomes" id="UP000000600"/>
    </source>
</evidence>